<dbReference type="Pfam" id="PF01562">
    <property type="entry name" value="Pep_M12B_propep"/>
    <property type="match status" value="1"/>
</dbReference>
<organism evidence="3 4">
    <name type="scientific">Menidia menidia</name>
    <name type="common">Atlantic silverside</name>
    <dbReference type="NCBI Taxonomy" id="238744"/>
    <lineage>
        <taxon>Eukaryota</taxon>
        <taxon>Metazoa</taxon>
        <taxon>Chordata</taxon>
        <taxon>Craniata</taxon>
        <taxon>Vertebrata</taxon>
        <taxon>Euteleostomi</taxon>
        <taxon>Actinopterygii</taxon>
        <taxon>Neopterygii</taxon>
        <taxon>Teleostei</taxon>
        <taxon>Neoteleostei</taxon>
        <taxon>Acanthomorphata</taxon>
        <taxon>Ovalentaria</taxon>
        <taxon>Atherinomorphae</taxon>
        <taxon>Atheriniformes</taxon>
        <taxon>Atherinopsidae</taxon>
        <taxon>Menidiinae</taxon>
        <taxon>Menidia</taxon>
    </lineage>
</organism>
<keyword evidence="4" id="KW-1185">Reference proteome</keyword>
<reference evidence="3" key="1">
    <citation type="submission" date="2021-05" db="EMBL/GenBank/DDBJ databases">
        <authorList>
            <person name="Tigano A."/>
        </authorList>
    </citation>
    <scope>NUCLEOTIDE SEQUENCE</scope>
</reference>
<feature type="domain" description="Peptidase M12B propeptide" evidence="2">
    <location>
        <begin position="79"/>
        <end position="168"/>
    </location>
</feature>
<gene>
    <name evidence="3" type="ORF">MMEN_LOCUS230</name>
</gene>
<dbReference type="EMBL" id="CAJRST010000001">
    <property type="protein sequence ID" value="CAG5851407.1"/>
    <property type="molecule type" value="Genomic_DNA"/>
</dbReference>
<proteinExistence type="predicted"/>
<keyword evidence="1" id="KW-1015">Disulfide bond</keyword>
<name>A0A8S4A5S2_9TELE</name>
<protein>
    <submittedName>
        <fullName evidence="3">(Atlantic silverside) hypothetical protein</fullName>
    </submittedName>
</protein>
<evidence type="ECO:0000256" key="1">
    <source>
        <dbReference type="ARBA" id="ARBA00023157"/>
    </source>
</evidence>
<evidence type="ECO:0000313" key="4">
    <source>
        <dbReference type="Proteomes" id="UP000677803"/>
    </source>
</evidence>
<accession>A0A8S4A5S2</accession>
<dbReference type="OrthoDB" id="412680at2759"/>
<dbReference type="AlphaFoldDB" id="A0A8S4A5S2"/>
<dbReference type="Proteomes" id="UP000677803">
    <property type="component" value="Unassembled WGS sequence"/>
</dbReference>
<comment type="caution">
    <text evidence="3">The sequence shown here is derived from an EMBL/GenBank/DDBJ whole genome shotgun (WGS) entry which is preliminary data.</text>
</comment>
<evidence type="ECO:0000313" key="3">
    <source>
        <dbReference type="EMBL" id="CAG5851407.1"/>
    </source>
</evidence>
<sequence>MRRRRLTPLFALSEEVTRETLHIFCTHTSHSVLAGDSFSNSHGLNHDRMGNGMTFMAEMPSVSGSVGGLDGPRRENYVFVTPVEVDSDGGYLSHDVSRRGHRSRRSLSSSLHYRLSAFGHDMHLDLRPSAVVGPGFTVQALGPGGISVLATDDDHEGFRNCLYQGFVRNLSASSVAVSTCSGLELSGPGRTHTFLDTSHTSQNQVDTTQCHKNHTCIYHFAAIPPLTSCSRGCPALLSPVCPASASPLVCGN</sequence>
<dbReference type="InterPro" id="IPR002870">
    <property type="entry name" value="Peptidase_M12B_N"/>
</dbReference>
<evidence type="ECO:0000259" key="2">
    <source>
        <dbReference type="Pfam" id="PF01562"/>
    </source>
</evidence>